<keyword evidence="1" id="KW-0175">Coiled coil</keyword>
<keyword evidence="4" id="KW-1185">Reference proteome</keyword>
<feature type="region of interest" description="Disordered" evidence="2">
    <location>
        <begin position="249"/>
        <end position="275"/>
    </location>
</feature>
<dbReference type="RefSeq" id="WP_096893418.1">
    <property type="nucleotide sequence ID" value="NZ_BAOS01000005.1"/>
</dbReference>
<dbReference type="Proteomes" id="UP000218542">
    <property type="component" value="Unassembled WGS sequence"/>
</dbReference>
<dbReference type="EMBL" id="BAOS01000005">
    <property type="protein sequence ID" value="GAX60136.1"/>
    <property type="molecule type" value="Genomic_DNA"/>
</dbReference>
<evidence type="ECO:0000256" key="2">
    <source>
        <dbReference type="SAM" id="MobiDB-lite"/>
    </source>
</evidence>
<protein>
    <submittedName>
        <fullName evidence="3">Phage portal protein</fullName>
    </submittedName>
</protein>
<name>A0A286TW69_9BACT</name>
<feature type="coiled-coil region" evidence="1">
    <location>
        <begin position="24"/>
        <end position="69"/>
    </location>
</feature>
<organism evidence="3 4">
    <name type="scientific">Candidatus Scalindua japonica</name>
    <dbReference type="NCBI Taxonomy" id="1284222"/>
    <lineage>
        <taxon>Bacteria</taxon>
        <taxon>Pseudomonadati</taxon>
        <taxon>Planctomycetota</taxon>
        <taxon>Candidatus Brocadiia</taxon>
        <taxon>Candidatus Brocadiales</taxon>
        <taxon>Candidatus Scalinduaceae</taxon>
        <taxon>Candidatus Scalindua</taxon>
    </lineage>
</organism>
<reference evidence="4" key="1">
    <citation type="journal article" date="2017" name="Environ. Microbiol. Rep.">
        <title>Genetic Diversity of Marine Anaerobic Ammonium-Oxidizing Bacteria as Revealed by Genomic and Proteomic Analyses of 'Candidatus Scalindua japonica'.</title>
        <authorList>
            <person name="Oshiki M."/>
            <person name="Mizuto K."/>
            <person name="Kimura Z."/>
            <person name="Kindaichi T."/>
            <person name="Satoh H."/>
            <person name="Okabe S."/>
        </authorList>
    </citation>
    <scope>NUCLEOTIDE SEQUENCE [LARGE SCALE GENOMIC DNA]</scope>
    <source>
        <strain evidence="4">husup-a2</strain>
    </source>
</reference>
<accession>A0A286TW69</accession>
<evidence type="ECO:0000256" key="1">
    <source>
        <dbReference type="SAM" id="Coils"/>
    </source>
</evidence>
<proteinExistence type="predicted"/>
<comment type="caution">
    <text evidence="3">The sequence shown here is derived from an EMBL/GenBank/DDBJ whole genome shotgun (WGS) entry which is preliminary data.</text>
</comment>
<sequence>MLEKEKPETRDYEALIDERLKNIIDSKSKENEEAIGRLKALETSWADLNDDLEKEIKNEFDNMALEERSTNRALNLLDKNPCISTQENAFVIAGKAIDEESKIGLPGLLTKISKTAKNEEDVLIKTYTDHFGNFTGTILLDEETEREGREERKQALNFSFFLENGKHVYKEEVHMQIKAGKVEKITIFVPCAPELIDRKEGSKSVRDSVEKDAELVKLRLINMKEANTAITRMATVNLEDLRELEEELSFPPPDLRKRSDDMAECKTERSENKIR</sequence>
<evidence type="ECO:0000313" key="4">
    <source>
        <dbReference type="Proteomes" id="UP000218542"/>
    </source>
</evidence>
<dbReference type="AlphaFoldDB" id="A0A286TW69"/>
<feature type="compositionally biased region" description="Basic and acidic residues" evidence="2">
    <location>
        <begin position="254"/>
        <end position="275"/>
    </location>
</feature>
<gene>
    <name evidence="3" type="ORF">SCALIN_C05_0221</name>
</gene>
<evidence type="ECO:0000313" key="3">
    <source>
        <dbReference type="EMBL" id="GAX60136.1"/>
    </source>
</evidence>